<organism evidence="1 2">
    <name type="scientific">Clostridioides difficile (strain 630)</name>
    <name type="common">Peptoclostridium difficile</name>
    <dbReference type="NCBI Taxonomy" id="272563"/>
    <lineage>
        <taxon>Bacteria</taxon>
        <taxon>Bacillati</taxon>
        <taxon>Bacillota</taxon>
        <taxon>Clostridia</taxon>
        <taxon>Peptostreptococcales</taxon>
        <taxon>Peptostreptococcaceae</taxon>
        <taxon>Clostridioides</taxon>
    </lineage>
</organism>
<dbReference type="EnsemblBacteria" id="CAJ70273">
    <property type="protein sequence ID" value="CAJ70273"/>
    <property type="gene ID" value="CD630_33720"/>
</dbReference>
<proteinExistence type="predicted"/>
<name>Q180L8_CLOD6</name>
<dbReference type="BioCyc" id="PDIF272563:G12WB-3544-MONOMER"/>
<reference evidence="1 2" key="1">
    <citation type="journal article" date="2006" name="Nat. Genet.">
        <title>The multidrug-resistant human pathogen Clostridium difficile has a highly mobile, mosaic genome.</title>
        <authorList>
            <person name="Sebaihia M."/>
            <person name="Wren B.W."/>
            <person name="Mullany P."/>
            <person name="Fairweather N.F."/>
            <person name="Minton N."/>
            <person name="Stabler R."/>
            <person name="Thomson N.R."/>
            <person name="Roberts A.P."/>
            <person name="Cerdeno-Tarraga A.M."/>
            <person name="Wang H."/>
            <person name="Holden M.T.G."/>
            <person name="Wright A."/>
            <person name="Churcher C."/>
            <person name="Quail M.A."/>
            <person name="Baker S."/>
            <person name="Bason N."/>
            <person name="Brooks K."/>
            <person name="Chillingworth T."/>
            <person name="Cronin A."/>
            <person name="Davis P."/>
            <person name="Dowd L."/>
            <person name="Fraser A."/>
            <person name="Feltwell T."/>
            <person name="Hance Z."/>
            <person name="Holroyd S."/>
            <person name="Jagels K."/>
            <person name="Moule S."/>
            <person name="Mungall K."/>
            <person name="Price C."/>
            <person name="Rabbinowitsch R."/>
            <person name="Sharp S."/>
            <person name="Simmonds M."/>
            <person name="Steven K."/>
            <person name="Unwin L."/>
            <person name="Whithead S."/>
            <person name="Dupuy B."/>
            <person name="Dougan G."/>
            <person name="Barrell B.and.Parkhill.J."/>
        </authorList>
    </citation>
    <scope>NUCLEOTIDE SEQUENCE [LARGE SCALE GENOMIC DNA]</scope>
    <source>
        <strain evidence="1 2">630</strain>
    </source>
</reference>
<dbReference type="KEGG" id="cdf:CD630_33720"/>
<dbReference type="Proteomes" id="UP000001978">
    <property type="component" value="Chromosome"/>
</dbReference>
<accession>Q180L8</accession>
<dbReference type="AlphaFoldDB" id="Q180L8"/>
<dbReference type="STRING" id="272563.CD630_33720"/>
<evidence type="ECO:0000313" key="1">
    <source>
        <dbReference type="EMBL" id="CAJ70273.1"/>
    </source>
</evidence>
<evidence type="ECO:0000313" key="2">
    <source>
        <dbReference type="Proteomes" id="UP000001978"/>
    </source>
</evidence>
<sequence>MPNVGQITGWSCFIGSRGSRMKHLHIQQLSTIGSSLKKHLNSTEHNAPICGFLQHITGIICLAQDQYVCIALVLFYCIKLFQKIFAVGYQIPPFTVSVSAKRGRSLFALATFAGKGVRL</sequence>
<dbReference type="EMBL" id="AM180355">
    <property type="protein sequence ID" value="CAJ70273.1"/>
    <property type="molecule type" value="Genomic_DNA"/>
</dbReference>
<protein>
    <submittedName>
        <fullName evidence="1">Conjugative transposon protein Tn916-like, CTn7-Orf4</fullName>
    </submittedName>
</protein>
<gene>
    <name evidence="1" type="ordered locus">CD630_33720</name>
</gene>